<keyword evidence="3 7" id="KW-0812">Transmembrane</keyword>
<dbReference type="InterPro" id="IPR043476">
    <property type="entry name" value="Yro2-like_7TM"/>
</dbReference>
<evidence type="ECO:0000256" key="3">
    <source>
        <dbReference type="ARBA" id="ARBA00022692"/>
    </source>
</evidence>
<dbReference type="SUPFAM" id="SSF81321">
    <property type="entry name" value="Family A G protein-coupled receptor-like"/>
    <property type="match status" value="1"/>
</dbReference>
<keyword evidence="5 7" id="KW-0472">Membrane</keyword>
<keyword evidence="9" id="KW-1185">Reference proteome</keyword>
<keyword evidence="4 7" id="KW-1133">Transmembrane helix</keyword>
<feature type="transmembrane region" description="Helical" evidence="7">
    <location>
        <begin position="129"/>
        <end position="149"/>
    </location>
</feature>
<evidence type="ECO:0000256" key="6">
    <source>
        <dbReference type="SAM" id="MobiDB-lite"/>
    </source>
</evidence>
<dbReference type="GO" id="GO:0005783">
    <property type="term" value="C:endoplasmic reticulum"/>
    <property type="evidence" value="ECO:0007669"/>
    <property type="project" value="TreeGrafter"/>
</dbReference>
<proteinExistence type="inferred from homology"/>
<comment type="similarity">
    <text evidence="2">Belongs to the archaeal/bacterial/fungal opsin family.</text>
</comment>
<dbReference type="PRINTS" id="PR00251">
    <property type="entry name" value="BACTRLOPSIN"/>
</dbReference>
<comment type="subcellular location">
    <subcellularLocation>
        <location evidence="1">Membrane</location>
        <topology evidence="1">Multi-pass membrane protein</topology>
    </subcellularLocation>
</comment>
<dbReference type="PANTHER" id="PTHR28286">
    <property type="match status" value="1"/>
</dbReference>
<name>A0AA37US51_9PEZI</name>
<feature type="transmembrane region" description="Helical" evidence="7">
    <location>
        <begin position="155"/>
        <end position="177"/>
    </location>
</feature>
<dbReference type="PANTHER" id="PTHR28286:SF1">
    <property type="entry name" value="30 KDA HEAT SHOCK PROTEIN-RELATED"/>
    <property type="match status" value="1"/>
</dbReference>
<dbReference type="AlphaFoldDB" id="A0AA37US51"/>
<gene>
    <name evidence="8" type="ORF">ColSpa_09534</name>
</gene>
<feature type="compositionally biased region" description="Polar residues" evidence="6">
    <location>
        <begin position="300"/>
        <end position="309"/>
    </location>
</feature>
<dbReference type="EMBL" id="BQXU01000029">
    <property type="protein sequence ID" value="GKT49353.1"/>
    <property type="molecule type" value="Genomic_DNA"/>
</dbReference>
<evidence type="ECO:0000256" key="5">
    <source>
        <dbReference type="ARBA" id="ARBA00023136"/>
    </source>
</evidence>
<dbReference type="GeneID" id="73330336"/>
<dbReference type="RefSeq" id="XP_049131703.1">
    <property type="nucleotide sequence ID" value="XM_049275746.1"/>
</dbReference>
<feature type="transmembrane region" description="Helical" evidence="7">
    <location>
        <begin position="31"/>
        <end position="50"/>
    </location>
</feature>
<dbReference type="Proteomes" id="UP001055115">
    <property type="component" value="Unassembled WGS sequence"/>
</dbReference>
<accession>A0AA37US51</accession>
<organism evidence="8 9">
    <name type="scientific">Colletotrichum spaethianum</name>
    <dbReference type="NCBI Taxonomy" id="700344"/>
    <lineage>
        <taxon>Eukaryota</taxon>
        <taxon>Fungi</taxon>
        <taxon>Dikarya</taxon>
        <taxon>Ascomycota</taxon>
        <taxon>Pezizomycotina</taxon>
        <taxon>Sordariomycetes</taxon>
        <taxon>Hypocreomycetidae</taxon>
        <taxon>Glomerellales</taxon>
        <taxon>Glomerellaceae</taxon>
        <taxon>Colletotrichum</taxon>
        <taxon>Colletotrichum spaethianum species complex</taxon>
    </lineage>
</organism>
<evidence type="ECO:0000256" key="1">
    <source>
        <dbReference type="ARBA" id="ARBA00004141"/>
    </source>
</evidence>
<feature type="transmembrane region" description="Helical" evidence="7">
    <location>
        <begin position="104"/>
        <end position="122"/>
    </location>
</feature>
<dbReference type="Pfam" id="PF01036">
    <property type="entry name" value="Bac_rhodopsin"/>
    <property type="match status" value="1"/>
</dbReference>
<comment type="caution">
    <text evidence="8">The sequence shown here is derived from an EMBL/GenBank/DDBJ whole genome shotgun (WGS) entry which is preliminary data.</text>
</comment>
<dbReference type="Gene3D" id="1.20.1070.10">
    <property type="entry name" value="Rhodopsin 7-helix transmembrane proteins"/>
    <property type="match status" value="1"/>
</dbReference>
<dbReference type="SMART" id="SM01021">
    <property type="entry name" value="Bac_rhodopsin"/>
    <property type="match status" value="1"/>
</dbReference>
<evidence type="ECO:0000313" key="8">
    <source>
        <dbReference type="EMBL" id="GKT49353.1"/>
    </source>
</evidence>
<dbReference type="GO" id="GO:0005886">
    <property type="term" value="C:plasma membrane"/>
    <property type="evidence" value="ECO:0007669"/>
    <property type="project" value="TreeGrafter"/>
</dbReference>
<sequence length="309" mass="35022">MGLIFKRDNEALNINPLPRIEEELSVNGSNWLWACMAIYSFFFLGVFAMSYRPRGNEKIFHYLLNIALLVGAITYFANASNLGWSIVAQADSSGAPRQIFFNKYINWVVAFPIVNILLGLVANSSWATIVWHIFLSWVWIISYLVSAYTPSVYKWGFFTFGTVAYLVMAASTFGEGMIGAKRVGTQRDYWVLAGYFNLLWLLYPIAFGVSEGGNTIGVTPHFIFFGVLDVLMIPFGAVIFLLLSRKWDYNALNLYFTQYGRVPQGDTSLRSRRLVSLPRRRLPPEPSKFKKHLGLGSPRYSRTASNPLK</sequence>
<dbReference type="InterPro" id="IPR001425">
    <property type="entry name" value="Arc/bac/fun_rhodopsins"/>
</dbReference>
<feature type="transmembrane region" description="Helical" evidence="7">
    <location>
        <begin position="189"/>
        <end position="210"/>
    </location>
</feature>
<evidence type="ECO:0000256" key="7">
    <source>
        <dbReference type="SAM" id="Phobius"/>
    </source>
</evidence>
<dbReference type="CDD" id="cd15239">
    <property type="entry name" value="7tm_YRO2_fungal-like"/>
    <property type="match status" value="1"/>
</dbReference>
<evidence type="ECO:0000313" key="9">
    <source>
        <dbReference type="Proteomes" id="UP001055115"/>
    </source>
</evidence>
<feature type="transmembrane region" description="Helical" evidence="7">
    <location>
        <begin position="62"/>
        <end position="84"/>
    </location>
</feature>
<reference evidence="8 9" key="1">
    <citation type="submission" date="2022-03" db="EMBL/GenBank/DDBJ databases">
        <title>Genome data of Colletotrichum spp.</title>
        <authorList>
            <person name="Utami Y.D."/>
            <person name="Hiruma K."/>
        </authorList>
    </citation>
    <scope>NUCLEOTIDE SEQUENCE [LARGE SCALE GENOMIC DNA]</scope>
    <source>
        <strain evidence="8 9">MAFF 239500</strain>
    </source>
</reference>
<feature type="transmembrane region" description="Helical" evidence="7">
    <location>
        <begin position="222"/>
        <end position="243"/>
    </location>
</feature>
<protein>
    <submittedName>
        <fullName evidence="8">Protein FDD123</fullName>
    </submittedName>
</protein>
<feature type="region of interest" description="Disordered" evidence="6">
    <location>
        <begin position="280"/>
        <end position="309"/>
    </location>
</feature>
<evidence type="ECO:0000256" key="4">
    <source>
        <dbReference type="ARBA" id="ARBA00022989"/>
    </source>
</evidence>
<evidence type="ECO:0000256" key="2">
    <source>
        <dbReference type="ARBA" id="ARBA00008130"/>
    </source>
</evidence>